<keyword evidence="3" id="KW-1185">Reference proteome</keyword>
<feature type="transmembrane region" description="Helical" evidence="1">
    <location>
        <begin position="48"/>
        <end position="68"/>
    </location>
</feature>
<keyword evidence="1" id="KW-1133">Transmembrane helix</keyword>
<keyword evidence="1" id="KW-0472">Membrane</keyword>
<evidence type="ECO:0000313" key="3">
    <source>
        <dbReference type="Proteomes" id="UP001448207"/>
    </source>
</evidence>
<sequence length="72" mass="8709">MHPLTYIHAYIHPHTHTHIYIHIYYVLLCLGIIVVTVLQILAGYIHNIPFALIYSCFILRYFFVYFYFSCRK</sequence>
<evidence type="ECO:0000313" key="2">
    <source>
        <dbReference type="EMBL" id="KAL0092848.1"/>
    </source>
</evidence>
<organism evidence="2 3">
    <name type="scientific">Phycomyces blakesleeanus</name>
    <dbReference type="NCBI Taxonomy" id="4837"/>
    <lineage>
        <taxon>Eukaryota</taxon>
        <taxon>Fungi</taxon>
        <taxon>Fungi incertae sedis</taxon>
        <taxon>Mucoromycota</taxon>
        <taxon>Mucoromycotina</taxon>
        <taxon>Mucoromycetes</taxon>
        <taxon>Mucorales</taxon>
        <taxon>Phycomycetaceae</taxon>
        <taxon>Phycomyces</taxon>
    </lineage>
</organism>
<reference evidence="2 3" key="1">
    <citation type="submission" date="2024-04" db="EMBL/GenBank/DDBJ databases">
        <title>Symmetric and asymmetric DNA N6-adenine methylation regulates different biological responses in Mucorales.</title>
        <authorList>
            <consortium name="Lawrence Berkeley National Laboratory"/>
            <person name="Lax C."/>
            <person name="Mondo S.J."/>
            <person name="Osorio-Concepcion M."/>
            <person name="Muszewska A."/>
            <person name="Corrochano-Luque M."/>
            <person name="Gutierrez G."/>
            <person name="Riley R."/>
            <person name="Lipzen A."/>
            <person name="Guo J."/>
            <person name="Hundley H."/>
            <person name="Amirebrahimi M."/>
            <person name="Ng V."/>
            <person name="Lorenzo-Gutierrez D."/>
            <person name="Binder U."/>
            <person name="Yang J."/>
            <person name="Song Y."/>
            <person name="Canovas D."/>
            <person name="Navarro E."/>
            <person name="Freitag M."/>
            <person name="Gabaldon T."/>
            <person name="Grigoriev I.V."/>
            <person name="Corrochano L.M."/>
            <person name="Nicolas F.E."/>
            <person name="Garre V."/>
        </authorList>
    </citation>
    <scope>NUCLEOTIDE SEQUENCE [LARGE SCALE GENOMIC DNA]</scope>
    <source>
        <strain evidence="2 3">L51</strain>
    </source>
</reference>
<gene>
    <name evidence="2" type="ORF">J3Q64DRAFT_1232701</name>
</gene>
<evidence type="ECO:0000256" key="1">
    <source>
        <dbReference type="SAM" id="Phobius"/>
    </source>
</evidence>
<accession>A0ABR3B9Y1</accession>
<dbReference type="EMBL" id="JBCLYO010000002">
    <property type="protein sequence ID" value="KAL0092848.1"/>
    <property type="molecule type" value="Genomic_DNA"/>
</dbReference>
<proteinExistence type="predicted"/>
<feature type="transmembrane region" description="Helical" evidence="1">
    <location>
        <begin position="21"/>
        <end position="42"/>
    </location>
</feature>
<keyword evidence="1" id="KW-0812">Transmembrane</keyword>
<name>A0ABR3B9Y1_PHYBL</name>
<comment type="caution">
    <text evidence="2">The sequence shown here is derived from an EMBL/GenBank/DDBJ whole genome shotgun (WGS) entry which is preliminary data.</text>
</comment>
<dbReference type="Proteomes" id="UP001448207">
    <property type="component" value="Unassembled WGS sequence"/>
</dbReference>
<protein>
    <submittedName>
        <fullName evidence="2">Uncharacterized protein</fullName>
    </submittedName>
</protein>